<protein>
    <submittedName>
        <fullName evidence="2">Uncharacterized protein</fullName>
    </submittedName>
</protein>
<organism evidence="2 3">
    <name type="scientific">Collichthys lucidus</name>
    <name type="common">Big head croaker</name>
    <name type="synonym">Sciaena lucida</name>
    <dbReference type="NCBI Taxonomy" id="240159"/>
    <lineage>
        <taxon>Eukaryota</taxon>
        <taxon>Metazoa</taxon>
        <taxon>Chordata</taxon>
        <taxon>Craniata</taxon>
        <taxon>Vertebrata</taxon>
        <taxon>Euteleostomi</taxon>
        <taxon>Actinopterygii</taxon>
        <taxon>Neopterygii</taxon>
        <taxon>Teleostei</taxon>
        <taxon>Neoteleostei</taxon>
        <taxon>Acanthomorphata</taxon>
        <taxon>Eupercaria</taxon>
        <taxon>Sciaenidae</taxon>
        <taxon>Collichthys</taxon>
    </lineage>
</organism>
<feature type="region of interest" description="Disordered" evidence="1">
    <location>
        <begin position="375"/>
        <end position="419"/>
    </location>
</feature>
<feature type="compositionally biased region" description="Pro residues" evidence="1">
    <location>
        <begin position="388"/>
        <end position="397"/>
    </location>
</feature>
<proteinExistence type="predicted"/>
<feature type="region of interest" description="Disordered" evidence="1">
    <location>
        <begin position="263"/>
        <end position="355"/>
    </location>
</feature>
<keyword evidence="3" id="KW-1185">Reference proteome</keyword>
<feature type="region of interest" description="Disordered" evidence="1">
    <location>
        <begin position="60"/>
        <end position="192"/>
    </location>
</feature>
<dbReference type="Gene3D" id="3.40.50.12690">
    <property type="match status" value="1"/>
</dbReference>
<feature type="compositionally biased region" description="Low complexity" evidence="1">
    <location>
        <begin position="297"/>
        <end position="306"/>
    </location>
</feature>
<dbReference type="STRING" id="240159.A0A4U5VQC3"/>
<name>A0A4U5VQC3_COLLU</name>
<feature type="compositionally biased region" description="Low complexity" evidence="1">
    <location>
        <begin position="345"/>
        <end position="355"/>
    </location>
</feature>
<feature type="compositionally biased region" description="Polar residues" evidence="1">
    <location>
        <begin position="311"/>
        <end position="323"/>
    </location>
</feature>
<feature type="compositionally biased region" description="Polar residues" evidence="1">
    <location>
        <begin position="136"/>
        <end position="148"/>
    </location>
</feature>
<accession>A0A4U5VQC3</accession>
<evidence type="ECO:0000313" key="3">
    <source>
        <dbReference type="Proteomes" id="UP000298787"/>
    </source>
</evidence>
<gene>
    <name evidence="2" type="ORF">D9C73_024473</name>
</gene>
<evidence type="ECO:0000256" key="1">
    <source>
        <dbReference type="SAM" id="MobiDB-lite"/>
    </source>
</evidence>
<feature type="compositionally biased region" description="Basic and acidic residues" evidence="1">
    <location>
        <begin position="287"/>
        <end position="296"/>
    </location>
</feature>
<reference evidence="2 3" key="1">
    <citation type="submission" date="2019-01" db="EMBL/GenBank/DDBJ databases">
        <title>Genome Assembly of Collichthys lucidus.</title>
        <authorList>
            <person name="Cai M."/>
            <person name="Xiao S."/>
        </authorList>
    </citation>
    <scope>NUCLEOTIDE SEQUENCE [LARGE SCALE GENOMIC DNA]</scope>
    <source>
        <strain evidence="2">JT15FE1705JMU</strain>
        <tissue evidence="2">Muscle</tissue>
    </source>
</reference>
<sequence length="419" mass="46546">MPPFSTDDYHKLLQKIAVLETKIHRLEVNVEVNGQYGNETTLPMSQNSEKKQANRKLISTTKMQQEPGKNATKSTTPFWNSLGAKPRHHKLPPSDMGRRLTGRTQHPETHDDTEWPALPSIRNVSSTPLPRRKQPRTGSTTKTKSKLPQDTGILRENRFAPLSQIPDSPKESSSSSTRERYDAKSYAKRPQKELTTGPETLIVGDGAVGEIKRFCSKKNTKVLCFTKDMVSDISKKILKIATDHPTVKSLIIHTGALDVVKQQSETPASQAAKDQRQDVPKQQIRRHSGEGAEIRTEQGGQQTQNQEDQEPATSSLFSPQQVESPPVPTGDTQPPPPQTPPSPELSPFSLDDSPLLDFTDRMKSLVNMGIQLTPRQNPLFSPLTLPQYPAPPIPPRKQPSTKSHQAPPPPLNQHICESD</sequence>
<dbReference type="Proteomes" id="UP000298787">
    <property type="component" value="Chromosome 21"/>
</dbReference>
<evidence type="ECO:0000313" key="2">
    <source>
        <dbReference type="EMBL" id="TKS90341.1"/>
    </source>
</evidence>
<dbReference type="AlphaFoldDB" id="A0A4U5VQC3"/>
<dbReference type="EMBL" id="CM014098">
    <property type="protein sequence ID" value="TKS90341.1"/>
    <property type="molecule type" value="Genomic_DNA"/>
</dbReference>
<feature type="compositionally biased region" description="Pro residues" evidence="1">
    <location>
        <begin position="325"/>
        <end position="344"/>
    </location>
</feature>